<evidence type="ECO:0000313" key="3">
    <source>
        <dbReference type="Proteomes" id="UP000789572"/>
    </source>
</evidence>
<gene>
    <name evidence="2" type="ORF">POCULU_LOCUS8742</name>
</gene>
<keyword evidence="3" id="KW-1185">Reference proteome</keyword>
<protein>
    <submittedName>
        <fullName evidence="2">10232_t:CDS:1</fullName>
    </submittedName>
</protein>
<sequence length="189" mass="20980">TFIARSLLPKGLSDHTFVLSSNRMWNPTDVGLRYERRIVNKLRSVGIWAQRLSSDPRDGGDGGIDIIAAVDNGVLHALEGVLTRFPNNVVGILVAPKISGGVRKEIKSSKFEIILANNSDIVSKIINYKPAAPPPEKDLKRWMSMFEAKMLKDVQDLKICTHSLESQNRCLLLLNAVALTVVFILITLY</sequence>
<reference evidence="2" key="1">
    <citation type="submission" date="2021-06" db="EMBL/GenBank/DDBJ databases">
        <authorList>
            <person name="Kallberg Y."/>
            <person name="Tangrot J."/>
            <person name="Rosling A."/>
        </authorList>
    </citation>
    <scope>NUCLEOTIDE SEQUENCE</scope>
    <source>
        <strain evidence="2">IA702</strain>
    </source>
</reference>
<name>A0A9N9GR89_9GLOM</name>
<dbReference type="AlphaFoldDB" id="A0A9N9GR89"/>
<feature type="transmembrane region" description="Helical" evidence="1">
    <location>
        <begin position="170"/>
        <end position="188"/>
    </location>
</feature>
<dbReference type="Proteomes" id="UP000789572">
    <property type="component" value="Unassembled WGS sequence"/>
</dbReference>
<feature type="non-terminal residue" evidence="2">
    <location>
        <position position="1"/>
    </location>
</feature>
<dbReference type="EMBL" id="CAJVPJ010002722">
    <property type="protein sequence ID" value="CAG8627883.1"/>
    <property type="molecule type" value="Genomic_DNA"/>
</dbReference>
<accession>A0A9N9GR89</accession>
<evidence type="ECO:0000313" key="2">
    <source>
        <dbReference type="EMBL" id="CAG8627883.1"/>
    </source>
</evidence>
<organism evidence="2 3">
    <name type="scientific">Paraglomus occultum</name>
    <dbReference type="NCBI Taxonomy" id="144539"/>
    <lineage>
        <taxon>Eukaryota</taxon>
        <taxon>Fungi</taxon>
        <taxon>Fungi incertae sedis</taxon>
        <taxon>Mucoromycota</taxon>
        <taxon>Glomeromycotina</taxon>
        <taxon>Glomeromycetes</taxon>
        <taxon>Paraglomerales</taxon>
        <taxon>Paraglomeraceae</taxon>
        <taxon>Paraglomus</taxon>
    </lineage>
</organism>
<proteinExistence type="predicted"/>
<keyword evidence="1" id="KW-0812">Transmembrane</keyword>
<keyword evidence="1" id="KW-0472">Membrane</keyword>
<evidence type="ECO:0000256" key="1">
    <source>
        <dbReference type="SAM" id="Phobius"/>
    </source>
</evidence>
<keyword evidence="1" id="KW-1133">Transmembrane helix</keyword>
<comment type="caution">
    <text evidence="2">The sequence shown here is derived from an EMBL/GenBank/DDBJ whole genome shotgun (WGS) entry which is preliminary data.</text>
</comment>